<organism evidence="1 2">
    <name type="scientific">Carnegiea gigantea</name>
    <dbReference type="NCBI Taxonomy" id="171969"/>
    <lineage>
        <taxon>Eukaryota</taxon>
        <taxon>Viridiplantae</taxon>
        <taxon>Streptophyta</taxon>
        <taxon>Embryophyta</taxon>
        <taxon>Tracheophyta</taxon>
        <taxon>Spermatophyta</taxon>
        <taxon>Magnoliopsida</taxon>
        <taxon>eudicotyledons</taxon>
        <taxon>Gunneridae</taxon>
        <taxon>Pentapetalae</taxon>
        <taxon>Caryophyllales</taxon>
        <taxon>Cactineae</taxon>
        <taxon>Cactaceae</taxon>
        <taxon>Cactoideae</taxon>
        <taxon>Echinocereeae</taxon>
        <taxon>Carnegiea</taxon>
    </lineage>
</organism>
<gene>
    <name evidence="1" type="ORF">Cgig2_014342</name>
</gene>
<dbReference type="Proteomes" id="UP001153076">
    <property type="component" value="Unassembled WGS sequence"/>
</dbReference>
<evidence type="ECO:0000313" key="1">
    <source>
        <dbReference type="EMBL" id="KAJ8421661.1"/>
    </source>
</evidence>
<protein>
    <submittedName>
        <fullName evidence="1">Uncharacterized protein</fullName>
    </submittedName>
</protein>
<name>A0A9Q1GJ51_9CARY</name>
<accession>A0A9Q1GJ51</accession>
<proteinExistence type="predicted"/>
<sequence length="314" mass="35872">MCTVTPIGGCELQSGCERSPRTRTSNIVKRLKREPRLRKPTVVYEPTNKHPYWRRLRWSRQKSSRKKVYTGLHVRLNVEPMSPLWQHEVCIEVPLPMMRLGPHASNCEHVLEKEDVIKAYDIDPTLAPMYIPLTQLQVTQMVTKIRYGGWTDDTYIFVAPPRRVAMKFEVTLTTLNKLNGVIDDVRSAQTLSWEGLTARVPQLTHDDVLIYVWNCRGLTRASFRPNLYTLRSMTGAIVTILTDIRLRGRNTRCLLNEAHGLDCAYSEPLGLIDGVVVLWDNSKVEVSTLTGHDMHLSFIVKARFSCLLILTSSS</sequence>
<dbReference type="AlphaFoldDB" id="A0A9Q1GJ51"/>
<comment type="caution">
    <text evidence="1">The sequence shown here is derived from an EMBL/GenBank/DDBJ whole genome shotgun (WGS) entry which is preliminary data.</text>
</comment>
<reference evidence="1" key="1">
    <citation type="submission" date="2022-04" db="EMBL/GenBank/DDBJ databases">
        <title>Carnegiea gigantea Genome sequencing and assembly v2.</title>
        <authorList>
            <person name="Copetti D."/>
            <person name="Sanderson M.J."/>
            <person name="Burquez A."/>
            <person name="Wojciechowski M.F."/>
        </authorList>
    </citation>
    <scope>NUCLEOTIDE SEQUENCE</scope>
    <source>
        <strain evidence="1">SGP5-SGP5p</strain>
        <tissue evidence="1">Aerial part</tissue>
    </source>
</reference>
<evidence type="ECO:0000313" key="2">
    <source>
        <dbReference type="Proteomes" id="UP001153076"/>
    </source>
</evidence>
<dbReference type="EMBL" id="JAKOGI010002607">
    <property type="protein sequence ID" value="KAJ8421661.1"/>
    <property type="molecule type" value="Genomic_DNA"/>
</dbReference>
<keyword evidence="2" id="KW-1185">Reference proteome</keyword>